<dbReference type="InterPro" id="IPR023213">
    <property type="entry name" value="CAT-like_dom_sf"/>
</dbReference>
<evidence type="ECO:0008006" key="3">
    <source>
        <dbReference type="Google" id="ProtNLM"/>
    </source>
</evidence>
<dbReference type="Pfam" id="PF00302">
    <property type="entry name" value="CAT"/>
    <property type="match status" value="1"/>
</dbReference>
<protein>
    <recommendedName>
        <fullName evidence="3">Chloramphenicol O-acetyltransferase type A</fullName>
    </recommendedName>
</protein>
<evidence type="ECO:0000313" key="1">
    <source>
        <dbReference type="EMBL" id="QTD49034.1"/>
    </source>
</evidence>
<reference evidence="1" key="1">
    <citation type="submission" date="2021-03" db="EMBL/GenBank/DDBJ databases">
        <title>Acanthopleuribacteraceae sp. M133.</title>
        <authorList>
            <person name="Wang G."/>
        </authorList>
    </citation>
    <scope>NUCLEOTIDE SEQUENCE</scope>
    <source>
        <strain evidence="1">M133</strain>
    </source>
</reference>
<dbReference type="RefSeq" id="WP_237378680.1">
    <property type="nucleotide sequence ID" value="NZ_CP071793.1"/>
</dbReference>
<accession>A0A8A4TIL9</accession>
<dbReference type="AlphaFoldDB" id="A0A8A4TIL9"/>
<sequence length="216" mass="24872">MPFLDLEQWPRRDLFHFFRTFEYPFFGVCVRVRVGRLLAWARARQLKSFPCLLYGSQSAANGEPSFRYRLRGERVWVHDRIEAGFTVPDSPESFGFCHVPYHATFTGFYRDCRQRIEAFRKNPPPLTPSTTDDVIHYSVLPWLAFTGFSHARPGDLGDSVPKIMFGKIEGAEGEEEMPVHVSAHHALMDGVHVGRFIEAFQSILDRPELLDEDVPK</sequence>
<dbReference type="Proteomes" id="UP000663929">
    <property type="component" value="Chromosome"/>
</dbReference>
<dbReference type="SUPFAM" id="SSF52777">
    <property type="entry name" value="CoA-dependent acyltransferases"/>
    <property type="match status" value="1"/>
</dbReference>
<keyword evidence="2" id="KW-1185">Reference proteome</keyword>
<dbReference type="Gene3D" id="3.30.559.10">
    <property type="entry name" value="Chloramphenicol acetyltransferase-like domain"/>
    <property type="match status" value="1"/>
</dbReference>
<organism evidence="1 2">
    <name type="scientific">Sulfidibacter corallicola</name>
    <dbReference type="NCBI Taxonomy" id="2818388"/>
    <lineage>
        <taxon>Bacteria</taxon>
        <taxon>Pseudomonadati</taxon>
        <taxon>Acidobacteriota</taxon>
        <taxon>Holophagae</taxon>
        <taxon>Acanthopleuribacterales</taxon>
        <taxon>Acanthopleuribacteraceae</taxon>
        <taxon>Sulfidibacter</taxon>
    </lineage>
</organism>
<dbReference type="PANTHER" id="PTHR38474">
    <property type="entry name" value="SLR0299 PROTEIN"/>
    <property type="match status" value="1"/>
</dbReference>
<dbReference type="SMART" id="SM01059">
    <property type="entry name" value="CAT"/>
    <property type="match status" value="1"/>
</dbReference>
<dbReference type="KEGG" id="scor:J3U87_25900"/>
<dbReference type="GO" id="GO:0008811">
    <property type="term" value="F:chloramphenicol O-acetyltransferase activity"/>
    <property type="evidence" value="ECO:0007669"/>
    <property type="project" value="InterPro"/>
</dbReference>
<proteinExistence type="predicted"/>
<dbReference type="InterPro" id="IPR001707">
    <property type="entry name" value="Cmp_AcTrfase"/>
</dbReference>
<evidence type="ECO:0000313" key="2">
    <source>
        <dbReference type="Proteomes" id="UP000663929"/>
    </source>
</evidence>
<dbReference type="EMBL" id="CP071793">
    <property type="protein sequence ID" value="QTD49034.1"/>
    <property type="molecule type" value="Genomic_DNA"/>
</dbReference>
<name>A0A8A4TIL9_SULCO</name>
<gene>
    <name evidence="1" type="ORF">J3U87_25900</name>
</gene>
<dbReference type="PANTHER" id="PTHR38474:SF1">
    <property type="entry name" value="SLR0299 PROTEIN"/>
    <property type="match status" value="1"/>
</dbReference>